<comment type="caution">
    <text evidence="3">The sequence shown here is derived from an EMBL/GenBank/DDBJ whole genome shotgun (WGS) entry which is preliminary data.</text>
</comment>
<feature type="transmembrane region" description="Helical" evidence="1">
    <location>
        <begin position="22"/>
        <end position="46"/>
    </location>
</feature>
<gene>
    <name evidence="3" type="ORF">DI598_02840</name>
</gene>
<keyword evidence="1" id="KW-0812">Transmembrane</keyword>
<evidence type="ECO:0000313" key="4">
    <source>
        <dbReference type="Proteomes" id="UP000249645"/>
    </source>
</evidence>
<evidence type="ECO:0000256" key="1">
    <source>
        <dbReference type="SAM" id="Phobius"/>
    </source>
</evidence>
<reference evidence="3 4" key="1">
    <citation type="submission" date="2017-11" db="EMBL/GenBank/DDBJ databases">
        <title>Infants hospitalized years apart are colonized by the same room-sourced microbial strains.</title>
        <authorList>
            <person name="Brooks B."/>
            <person name="Olm M.R."/>
            <person name="Firek B.A."/>
            <person name="Baker R."/>
            <person name="Thomas B.C."/>
            <person name="Morowitz M.J."/>
            <person name="Banfield J.F."/>
        </authorList>
    </citation>
    <scope>NUCLEOTIDE SEQUENCE [LARGE SCALE GENOMIC DNA]</scope>
    <source>
        <strain evidence="3">S2_009_000_R2_76</strain>
    </source>
</reference>
<keyword evidence="1" id="KW-0472">Membrane</keyword>
<dbReference type="PANTHER" id="PTHR34219:SF3">
    <property type="entry name" value="BLL7967 PROTEIN"/>
    <property type="match status" value="1"/>
</dbReference>
<protein>
    <submittedName>
        <fullName evidence="3">PepSY domain-containing protein</fullName>
    </submittedName>
</protein>
<feature type="transmembrane region" description="Helical" evidence="1">
    <location>
        <begin position="149"/>
        <end position="170"/>
    </location>
</feature>
<proteinExistence type="predicted"/>
<dbReference type="Proteomes" id="UP000249645">
    <property type="component" value="Unassembled WGS sequence"/>
</dbReference>
<dbReference type="EMBL" id="QFOI01000026">
    <property type="protein sequence ID" value="PZP51607.1"/>
    <property type="molecule type" value="Genomic_DNA"/>
</dbReference>
<feature type="transmembrane region" description="Helical" evidence="1">
    <location>
        <begin position="434"/>
        <end position="461"/>
    </location>
</feature>
<keyword evidence="1" id="KW-1133">Transmembrane helix</keyword>
<evidence type="ECO:0000259" key="2">
    <source>
        <dbReference type="Pfam" id="PF03413"/>
    </source>
</evidence>
<dbReference type="Pfam" id="PF03413">
    <property type="entry name" value="PepSY"/>
    <property type="match status" value="1"/>
</dbReference>
<feature type="transmembrane region" description="Helical" evidence="1">
    <location>
        <begin position="473"/>
        <end position="491"/>
    </location>
</feature>
<feature type="transmembrane region" description="Helical" evidence="1">
    <location>
        <begin position="207"/>
        <end position="231"/>
    </location>
</feature>
<sequence>MKKRSNIFKNWSRHQKNWYGKWHLYLGIIAGFIIAIVGITGSILTFRDEIDAALNPKLFKAISETPKLSLQEAYTIFHKQHPETVVNYLYKPSDAPNATYIFYDYSSEKQIFINPFNGKVCGKRLYESGFINVVMDIHTSLFIPKVGTYIVGIASLILLILTISGLRLWIPKKWRQLKDVLTVKKGASGKRQNYDWHNVLGFYSSPVVSMLALTGFCISFYLPIVAIMFALSGKNPKIVADIYSMKSHYSKSVSALPLDSIVKIGTTYVSNSEVMGVAFPTDSSGSYRLDISAKGMSQTGRREMVVLDQYSGKILASSTAFPNVAQGVLSWMMPLHYGTFGGEPTRVLALIGGLIPAALFVTGFVIWWPRWKKQRHLQRPEKKRIDLSHIIKNSFFTNLKSGFKYAFWMVAVSVVCGIVYGLISGIVITPAAYVIVFTVPIVLVNFIIALVTNVLHIVVFLPFKKQFKILYRYFAFSSAFLVVYGVLYFLLMNTGLDIF</sequence>
<dbReference type="InterPro" id="IPR025711">
    <property type="entry name" value="PepSY"/>
</dbReference>
<feature type="transmembrane region" description="Helical" evidence="1">
    <location>
        <begin position="347"/>
        <end position="369"/>
    </location>
</feature>
<accession>A0A2W5FD68</accession>
<feature type="transmembrane region" description="Helical" evidence="1">
    <location>
        <begin position="405"/>
        <end position="428"/>
    </location>
</feature>
<dbReference type="Pfam" id="PF03929">
    <property type="entry name" value="PepSY_TM"/>
    <property type="match status" value="1"/>
</dbReference>
<dbReference type="AlphaFoldDB" id="A0A2W5FD68"/>
<evidence type="ECO:0000313" key="3">
    <source>
        <dbReference type="EMBL" id="PZP51607.1"/>
    </source>
</evidence>
<dbReference type="PANTHER" id="PTHR34219">
    <property type="entry name" value="IRON-REGULATED INNER MEMBRANE PROTEIN-RELATED"/>
    <property type="match status" value="1"/>
</dbReference>
<name>A0A2W5FD68_9SPHI</name>
<dbReference type="InterPro" id="IPR005625">
    <property type="entry name" value="PepSY-ass_TM"/>
</dbReference>
<feature type="domain" description="PepSY" evidence="2">
    <location>
        <begin position="67"/>
        <end position="120"/>
    </location>
</feature>
<organism evidence="3 4">
    <name type="scientific">Pseudopedobacter saltans</name>
    <dbReference type="NCBI Taxonomy" id="151895"/>
    <lineage>
        <taxon>Bacteria</taxon>
        <taxon>Pseudomonadati</taxon>
        <taxon>Bacteroidota</taxon>
        <taxon>Sphingobacteriia</taxon>
        <taxon>Sphingobacteriales</taxon>
        <taxon>Sphingobacteriaceae</taxon>
        <taxon>Pseudopedobacter</taxon>
    </lineage>
</organism>